<dbReference type="AlphaFoldDB" id="A0A9Q0MEG5"/>
<dbReference type="PIRSF" id="PIRSF023803">
    <property type="entry name" value="Ribonuclease_P_prd"/>
    <property type="match status" value="1"/>
</dbReference>
<reference evidence="7" key="1">
    <citation type="submission" date="2022-12" db="EMBL/GenBank/DDBJ databases">
        <title>Genome assemblies of Blomia tropicalis.</title>
        <authorList>
            <person name="Cui Y."/>
        </authorList>
    </citation>
    <scope>NUCLEOTIDE SEQUENCE</scope>
    <source>
        <tissue evidence="7">Adult mites</tissue>
    </source>
</reference>
<keyword evidence="4 6" id="KW-0539">Nucleus</keyword>
<dbReference type="Proteomes" id="UP001142055">
    <property type="component" value="Chromosome 1"/>
</dbReference>
<comment type="function">
    <text evidence="6">Component of ribonuclease P, a protein complex that generates mature tRNA molecules by cleaving their 5'-ends.</text>
</comment>
<evidence type="ECO:0000313" key="7">
    <source>
        <dbReference type="EMBL" id="KAJ6222827.1"/>
    </source>
</evidence>
<evidence type="ECO:0000256" key="3">
    <source>
        <dbReference type="ARBA" id="ARBA00022694"/>
    </source>
</evidence>
<keyword evidence="3 6" id="KW-0819">tRNA processing</keyword>
<dbReference type="SUPFAM" id="SSF160350">
    <property type="entry name" value="Rnp2-like"/>
    <property type="match status" value="1"/>
</dbReference>
<name>A0A9Q0MEG5_BLOTA</name>
<evidence type="ECO:0000256" key="1">
    <source>
        <dbReference type="ARBA" id="ARBA00010800"/>
    </source>
</evidence>
<keyword evidence="2" id="KW-0698">rRNA processing</keyword>
<dbReference type="OMA" id="SLQGYHG"/>
<dbReference type="GO" id="GO:0001682">
    <property type="term" value="P:tRNA 5'-leader removal"/>
    <property type="evidence" value="ECO:0007669"/>
    <property type="project" value="InterPro"/>
</dbReference>
<dbReference type="InterPro" id="IPR016819">
    <property type="entry name" value="RNase_P/MRP_POP5"/>
</dbReference>
<evidence type="ECO:0000256" key="5">
    <source>
        <dbReference type="ARBA" id="ARBA00044198"/>
    </source>
</evidence>
<dbReference type="GO" id="GO:0006364">
    <property type="term" value="P:rRNA processing"/>
    <property type="evidence" value="ECO:0007669"/>
    <property type="project" value="UniProtKB-KW"/>
</dbReference>
<protein>
    <recommendedName>
        <fullName evidence="5 6">Ribonuclease P/MRP protein subunit POP5</fullName>
    </recommendedName>
</protein>
<accession>A0A9Q0MEG5</accession>
<proteinExistence type="inferred from homology"/>
<evidence type="ECO:0000256" key="6">
    <source>
        <dbReference type="PIRNR" id="PIRNR023803"/>
    </source>
</evidence>
<dbReference type="GO" id="GO:0030677">
    <property type="term" value="C:ribonuclease P complex"/>
    <property type="evidence" value="ECO:0007669"/>
    <property type="project" value="InterPro"/>
</dbReference>
<dbReference type="Gene3D" id="3.30.70.3250">
    <property type="entry name" value="Ribonuclease P, Pop5 subunit"/>
    <property type="match status" value="1"/>
</dbReference>
<organism evidence="7 8">
    <name type="scientific">Blomia tropicalis</name>
    <name type="common">Mite</name>
    <dbReference type="NCBI Taxonomy" id="40697"/>
    <lineage>
        <taxon>Eukaryota</taxon>
        <taxon>Metazoa</taxon>
        <taxon>Ecdysozoa</taxon>
        <taxon>Arthropoda</taxon>
        <taxon>Chelicerata</taxon>
        <taxon>Arachnida</taxon>
        <taxon>Acari</taxon>
        <taxon>Acariformes</taxon>
        <taxon>Sarcoptiformes</taxon>
        <taxon>Astigmata</taxon>
        <taxon>Glycyphagoidea</taxon>
        <taxon>Echimyopodidae</taxon>
        <taxon>Blomia</taxon>
    </lineage>
</organism>
<dbReference type="PANTHER" id="PTHR48414:SF1">
    <property type="entry name" value="POP5 HOMOLOG, RIBONUCLEASE P_MRP SUBUNIT"/>
    <property type="match status" value="1"/>
</dbReference>
<dbReference type="PANTHER" id="PTHR48414">
    <property type="entry name" value="POP5 HOMOLOG, RIBONUCLEASE P_MRP SUBUNIT"/>
    <property type="match status" value="1"/>
</dbReference>
<comment type="caution">
    <text evidence="7">The sequence shown here is derived from an EMBL/GenBank/DDBJ whole genome shotgun (WGS) entry which is preliminary data.</text>
</comment>
<dbReference type="Pfam" id="PF01900">
    <property type="entry name" value="RNase_P_Rpp14"/>
    <property type="match status" value="1"/>
</dbReference>
<evidence type="ECO:0000313" key="8">
    <source>
        <dbReference type="Proteomes" id="UP001142055"/>
    </source>
</evidence>
<dbReference type="GO" id="GO:0005730">
    <property type="term" value="C:nucleolus"/>
    <property type="evidence" value="ECO:0007669"/>
    <property type="project" value="UniProtKB-SubCell"/>
</dbReference>
<dbReference type="InterPro" id="IPR002759">
    <property type="entry name" value="Pop5/Rpp14/Rnp2-like"/>
</dbReference>
<sequence>MPPVKRRYILFKIEPFIIDSKDKLTIAEGEIVTSVREMVKNLHGDFGLASIQLNFYLKKYDQITRTGVLVVKRESYKFVLTAIPLIRTIRNCNVSISVLKLSGTLRGCLRSLQGYHGKMIHEYKKSIAENNKSKNVYFNHSITSKEQINESFKKLADGIKE</sequence>
<dbReference type="EMBL" id="JAPWDV010000001">
    <property type="protein sequence ID" value="KAJ6222827.1"/>
    <property type="molecule type" value="Genomic_DNA"/>
</dbReference>
<gene>
    <name evidence="7" type="ORF">RDWZM_001372</name>
</gene>
<keyword evidence="8" id="KW-1185">Reference proteome</keyword>
<evidence type="ECO:0000256" key="2">
    <source>
        <dbReference type="ARBA" id="ARBA00022552"/>
    </source>
</evidence>
<evidence type="ECO:0000256" key="4">
    <source>
        <dbReference type="ARBA" id="ARBA00023242"/>
    </source>
</evidence>
<comment type="subcellular location">
    <subcellularLocation>
        <location evidence="6">Nucleus</location>
        <location evidence="6">Nucleolus</location>
    </subcellularLocation>
</comment>
<dbReference type="GO" id="GO:0033204">
    <property type="term" value="F:ribonuclease P RNA binding"/>
    <property type="evidence" value="ECO:0007669"/>
    <property type="project" value="InterPro"/>
</dbReference>
<dbReference type="InterPro" id="IPR038085">
    <property type="entry name" value="Rnp2-like_sf"/>
</dbReference>
<comment type="similarity">
    <text evidence="1 6">Belongs to the eukaryotic/archaeal RNase P protein component 2 family.</text>
</comment>